<evidence type="ECO:0000313" key="2">
    <source>
        <dbReference type="EMBL" id="KAJ2679910.1"/>
    </source>
</evidence>
<evidence type="ECO:0000313" key="3">
    <source>
        <dbReference type="Proteomes" id="UP001151518"/>
    </source>
</evidence>
<dbReference type="PANTHER" id="PTHR46590:SF1">
    <property type="entry name" value="PHOSPHATIDYLINOSITOL TRANSFER PROTEIN CSR1"/>
    <property type="match status" value="1"/>
</dbReference>
<dbReference type="OrthoDB" id="43460at2759"/>
<accession>A0A9W8GBB4</accession>
<dbReference type="InterPro" id="IPR011074">
    <property type="entry name" value="CRAL/TRIO_N_dom"/>
</dbReference>
<dbReference type="Proteomes" id="UP001151518">
    <property type="component" value="Unassembled WGS sequence"/>
</dbReference>
<name>A0A9W8GBB4_9FUNG</name>
<dbReference type="Gene3D" id="3.40.525.10">
    <property type="entry name" value="CRAL-TRIO lipid binding domain"/>
    <property type="match status" value="1"/>
</dbReference>
<organism evidence="2 3">
    <name type="scientific">Coemansia spiralis</name>
    <dbReference type="NCBI Taxonomy" id="417178"/>
    <lineage>
        <taxon>Eukaryota</taxon>
        <taxon>Fungi</taxon>
        <taxon>Fungi incertae sedis</taxon>
        <taxon>Zoopagomycota</taxon>
        <taxon>Kickxellomycotina</taxon>
        <taxon>Kickxellomycetes</taxon>
        <taxon>Kickxellales</taxon>
        <taxon>Kickxellaceae</taxon>
        <taxon>Coemansia</taxon>
    </lineage>
</organism>
<dbReference type="InterPro" id="IPR052432">
    <property type="entry name" value="PITP/CRAL-TRIO"/>
</dbReference>
<reference evidence="2" key="1">
    <citation type="submission" date="2022-07" db="EMBL/GenBank/DDBJ databases">
        <title>Phylogenomic reconstructions and comparative analyses of Kickxellomycotina fungi.</title>
        <authorList>
            <person name="Reynolds N.K."/>
            <person name="Stajich J.E."/>
            <person name="Barry K."/>
            <person name="Grigoriev I.V."/>
            <person name="Crous P."/>
            <person name="Smith M.E."/>
        </authorList>
    </citation>
    <scope>NUCLEOTIDE SEQUENCE</scope>
    <source>
        <strain evidence="2">NRRL 3115</strain>
    </source>
</reference>
<proteinExistence type="predicted"/>
<comment type="caution">
    <text evidence="2">The sequence shown here is derived from an EMBL/GenBank/DDBJ whole genome shotgun (WGS) entry which is preliminary data.</text>
</comment>
<dbReference type="SMART" id="SM00516">
    <property type="entry name" value="SEC14"/>
    <property type="match status" value="1"/>
</dbReference>
<dbReference type="AlphaFoldDB" id="A0A9W8GBB4"/>
<dbReference type="Pfam" id="PF03765">
    <property type="entry name" value="CRAL_TRIO_N"/>
    <property type="match status" value="1"/>
</dbReference>
<protein>
    <submittedName>
        <fullName evidence="2">Phosphatidylinositol transfer protein csr1</fullName>
    </submittedName>
</protein>
<dbReference type="SUPFAM" id="SSF52087">
    <property type="entry name" value="CRAL/TRIO domain"/>
    <property type="match status" value="1"/>
</dbReference>
<evidence type="ECO:0000259" key="1">
    <source>
        <dbReference type="PROSITE" id="PS50191"/>
    </source>
</evidence>
<dbReference type="PROSITE" id="PS50191">
    <property type="entry name" value="CRAL_TRIO"/>
    <property type="match status" value="1"/>
</dbReference>
<sequence length="450" mass="50417">MPPSSTEPGQQQAPMTLLDHYESRTAPTAGHLGALTVEQTQKLLQLWTLVLDGFAADALPVRFSLTQPQAASADDTDITALSLEPLGPVDIAEPAKGWFSWPAAPREAERKHETVLEYMERTAHRAPVPAEFRPLFGQPLLERSVRAAFWQAATQAGDPDAWVLRFLRARKWDTGRALDMLQKTLRWRAAQGIDELTFYGESRLHYHTLEQGLAFACTRDNLNAPVIVIRVRLNCASDRTVGAMKRFTCWQIETAQQLAQASDGRITILFDLSGFARENIDIALVRTLVSLLTNEYPETLALMIIHVDSWLFSGIWALIAPILDPVVRAKIVIAKNAEEIAPYIAPENLVTEVGGKKHFEYKYVLPSEDENRCMADAAAREQREERFCAAVDRLEELTRRWVEDPQAGDGERTEAKDALKQAAAALDPYVRARSWYHRVGLIAPDNTVKL</sequence>
<dbReference type="PANTHER" id="PTHR46590">
    <property type="entry name" value="PHOSPHATIDYLINOSITOL TRANSFER PROTEIN CSR1-RELATED"/>
    <property type="match status" value="1"/>
</dbReference>
<feature type="domain" description="CRAL-TRIO" evidence="1">
    <location>
        <begin position="201"/>
        <end position="361"/>
    </location>
</feature>
<dbReference type="InterPro" id="IPR036865">
    <property type="entry name" value="CRAL-TRIO_dom_sf"/>
</dbReference>
<dbReference type="SMART" id="SM01100">
    <property type="entry name" value="CRAL_TRIO_N"/>
    <property type="match status" value="1"/>
</dbReference>
<gene>
    <name evidence="2" type="primary">CSR1_1</name>
    <name evidence="2" type="ORF">GGI25_001099</name>
</gene>
<dbReference type="EMBL" id="JANBTW010000008">
    <property type="protein sequence ID" value="KAJ2679910.1"/>
    <property type="molecule type" value="Genomic_DNA"/>
</dbReference>
<dbReference type="InterPro" id="IPR001251">
    <property type="entry name" value="CRAL-TRIO_dom"/>
</dbReference>
<dbReference type="SUPFAM" id="SSF46938">
    <property type="entry name" value="CRAL/TRIO N-terminal domain"/>
    <property type="match status" value="1"/>
</dbReference>
<dbReference type="CDD" id="cd00170">
    <property type="entry name" value="SEC14"/>
    <property type="match status" value="1"/>
</dbReference>
<dbReference type="Pfam" id="PF00650">
    <property type="entry name" value="CRAL_TRIO"/>
    <property type="match status" value="1"/>
</dbReference>
<dbReference type="InterPro" id="IPR036273">
    <property type="entry name" value="CRAL/TRIO_N_dom_sf"/>
</dbReference>